<dbReference type="Pfam" id="PF13450">
    <property type="entry name" value="NAD_binding_8"/>
    <property type="match status" value="1"/>
</dbReference>
<sequence>MLKPTMLVRQHHVLRSPIRCATTSLRYYTPGIHNKQHVLGNSRRSLATHAVTKPRPPQTHFRPEVSQNVTCDSITEDHPLGTMRPVKVISIGAGVSGINMARALKRHGTNIEHIVYDKNPEIGGTWFENCYPGCASDDPSHNYQFSHTPNPGWSSLFAPAAEIQNYLLNVCGKYELKDCIRLSHKIIRAEWDEGCAEWVLKIKNEVTGVVFEDRCHFLLNSGGMFNNWKWPDVKGLHSFKGDLVHTAKWQKDIDLKDKRIAVIGNGASGVQIVPVLQPEVTKLSHFVRTKTWISPNSKAVSHIMKEYELDTAHKFSEKQIQKFRDDPEKYTKFLKAIEALSNKRFKTILRGSPEAIEAKRVISLYMAEALNYDKHLLEALIPSFPVGCRRVTPGVGYLNALTQPNVDVITSSIQEVQPNGIKMTSGELIEVDAIVCATGFNCSFIPRFPIIGEHGNLQDLWSEKPSQAYMSCMVPGMPNYITFLGPNGPLAHGAIPIITEQLSAFALKFIQKCQVENISSFRPLPAAVKDYAEHIANFMPRTVWADDGVRSWYRDGKSEGPVLALHPGSQAHFFHMLEVPRWEDFEWRGGRRGGGGNGGEGNRFAYLGNGFSVREGEGLGDDTWYWGEADVL</sequence>
<dbReference type="PANTHER" id="PTHR42877">
    <property type="entry name" value="L-ORNITHINE N(5)-MONOOXYGENASE-RELATED"/>
    <property type="match status" value="1"/>
</dbReference>
<name>A0A9X0AM33_9HELO</name>
<evidence type="ECO:0000256" key="1">
    <source>
        <dbReference type="ARBA" id="ARBA00010139"/>
    </source>
</evidence>
<accession>A0A9X0AM33</accession>
<dbReference type="EMBL" id="JAPEIS010000006">
    <property type="protein sequence ID" value="KAJ8065301.1"/>
    <property type="molecule type" value="Genomic_DNA"/>
</dbReference>
<dbReference type="InterPro" id="IPR036188">
    <property type="entry name" value="FAD/NAD-bd_sf"/>
</dbReference>
<comment type="caution">
    <text evidence="2">The sequence shown here is derived from an EMBL/GenBank/DDBJ whole genome shotgun (WGS) entry which is preliminary data.</text>
</comment>
<comment type="similarity">
    <text evidence="1">Belongs to the FAD-binding monooxygenase family.</text>
</comment>
<evidence type="ECO:0000313" key="3">
    <source>
        <dbReference type="Proteomes" id="UP001152300"/>
    </source>
</evidence>
<organism evidence="2 3">
    <name type="scientific">Sclerotinia nivalis</name>
    <dbReference type="NCBI Taxonomy" id="352851"/>
    <lineage>
        <taxon>Eukaryota</taxon>
        <taxon>Fungi</taxon>
        <taxon>Dikarya</taxon>
        <taxon>Ascomycota</taxon>
        <taxon>Pezizomycotina</taxon>
        <taxon>Leotiomycetes</taxon>
        <taxon>Helotiales</taxon>
        <taxon>Sclerotiniaceae</taxon>
        <taxon>Sclerotinia</taxon>
    </lineage>
</organism>
<evidence type="ECO:0000313" key="2">
    <source>
        <dbReference type="EMBL" id="KAJ8065301.1"/>
    </source>
</evidence>
<gene>
    <name evidence="2" type="ORF">OCU04_005994</name>
</gene>
<reference evidence="2" key="1">
    <citation type="submission" date="2022-11" db="EMBL/GenBank/DDBJ databases">
        <title>Genome Resource of Sclerotinia nivalis Strain SnTB1, a Plant Pathogen Isolated from American Ginseng.</title>
        <authorList>
            <person name="Fan S."/>
        </authorList>
    </citation>
    <scope>NUCLEOTIDE SEQUENCE</scope>
    <source>
        <strain evidence="2">SnTB1</strain>
    </source>
</reference>
<keyword evidence="3" id="KW-1185">Reference proteome</keyword>
<proteinExistence type="inferred from homology"/>
<dbReference type="InterPro" id="IPR051209">
    <property type="entry name" value="FAD-bind_Monooxygenase_sf"/>
</dbReference>
<dbReference type="AlphaFoldDB" id="A0A9X0AM33"/>
<dbReference type="Proteomes" id="UP001152300">
    <property type="component" value="Unassembled WGS sequence"/>
</dbReference>
<dbReference type="Gene3D" id="3.50.50.60">
    <property type="entry name" value="FAD/NAD(P)-binding domain"/>
    <property type="match status" value="2"/>
</dbReference>
<dbReference type="PRINTS" id="PR00419">
    <property type="entry name" value="ADXRDTASE"/>
</dbReference>
<dbReference type="PANTHER" id="PTHR42877:SF12">
    <property type="entry name" value="MONOOXYGENASE"/>
    <property type="match status" value="1"/>
</dbReference>
<protein>
    <submittedName>
        <fullName evidence="2">Uncharacterized protein</fullName>
    </submittedName>
</protein>
<dbReference type="OrthoDB" id="74360at2759"/>
<dbReference type="SUPFAM" id="SSF51905">
    <property type="entry name" value="FAD/NAD(P)-binding domain"/>
    <property type="match status" value="2"/>
</dbReference>